<organism evidence="1 2">
    <name type="scientific">Daphnia magna</name>
    <dbReference type="NCBI Taxonomy" id="35525"/>
    <lineage>
        <taxon>Eukaryota</taxon>
        <taxon>Metazoa</taxon>
        <taxon>Ecdysozoa</taxon>
        <taxon>Arthropoda</taxon>
        <taxon>Crustacea</taxon>
        <taxon>Branchiopoda</taxon>
        <taxon>Diplostraca</taxon>
        <taxon>Cladocera</taxon>
        <taxon>Anomopoda</taxon>
        <taxon>Daphniidae</taxon>
        <taxon>Daphnia</taxon>
    </lineage>
</organism>
<keyword evidence="2" id="KW-1185">Reference proteome</keyword>
<dbReference type="EMBL" id="JAOYFB010000039">
    <property type="protein sequence ID" value="KAK4028613.1"/>
    <property type="molecule type" value="Genomic_DNA"/>
</dbReference>
<proteinExistence type="predicted"/>
<accession>A0ABR0AU23</accession>
<sequence length="118" mass="13296">MTIYFICEREFLDTVLSCYFSNATMLISNSYLRTSTFTTTNASYTTAVELENTLIRTTAWYTAAKFRTVLFPAEPTICILRIWRTSTHPPGFQGPSGGMATFSNVQTTNYTASRCSPR</sequence>
<gene>
    <name evidence="1" type="ORF">OUZ56_021618</name>
</gene>
<evidence type="ECO:0000313" key="1">
    <source>
        <dbReference type="EMBL" id="KAK4028613.1"/>
    </source>
</evidence>
<evidence type="ECO:0000313" key="2">
    <source>
        <dbReference type="Proteomes" id="UP001234178"/>
    </source>
</evidence>
<comment type="caution">
    <text evidence="1">The sequence shown here is derived from an EMBL/GenBank/DDBJ whole genome shotgun (WGS) entry which is preliminary data.</text>
</comment>
<dbReference type="Proteomes" id="UP001234178">
    <property type="component" value="Unassembled WGS sequence"/>
</dbReference>
<name>A0ABR0AU23_9CRUS</name>
<reference evidence="1 2" key="1">
    <citation type="journal article" date="2023" name="Nucleic Acids Res.">
        <title>The hologenome of Daphnia magna reveals possible DNA methylation and microbiome-mediated evolution of the host genome.</title>
        <authorList>
            <person name="Chaturvedi A."/>
            <person name="Li X."/>
            <person name="Dhandapani V."/>
            <person name="Marshall H."/>
            <person name="Kissane S."/>
            <person name="Cuenca-Cambronero M."/>
            <person name="Asole G."/>
            <person name="Calvet F."/>
            <person name="Ruiz-Romero M."/>
            <person name="Marangio P."/>
            <person name="Guigo R."/>
            <person name="Rago D."/>
            <person name="Mirbahai L."/>
            <person name="Eastwood N."/>
            <person name="Colbourne J.K."/>
            <person name="Zhou J."/>
            <person name="Mallon E."/>
            <person name="Orsini L."/>
        </authorList>
    </citation>
    <scope>NUCLEOTIDE SEQUENCE [LARGE SCALE GENOMIC DNA]</scope>
    <source>
        <strain evidence="1">LRV0_1</strain>
    </source>
</reference>
<protein>
    <submittedName>
        <fullName evidence="1">Uncharacterized protein</fullName>
    </submittedName>
</protein>